<feature type="non-terminal residue" evidence="1">
    <location>
        <position position="1"/>
    </location>
</feature>
<name>A0A371H5J7_MUCPR</name>
<reference evidence="1" key="1">
    <citation type="submission" date="2018-05" db="EMBL/GenBank/DDBJ databases">
        <title>Draft genome of Mucuna pruriens seed.</title>
        <authorList>
            <person name="Nnadi N.E."/>
            <person name="Vos R."/>
            <person name="Hasami M.H."/>
            <person name="Devisetty U.K."/>
            <person name="Aguiy J.C."/>
        </authorList>
    </citation>
    <scope>NUCLEOTIDE SEQUENCE [LARGE SCALE GENOMIC DNA]</scope>
    <source>
        <strain evidence="1">JCA_2017</strain>
    </source>
</reference>
<keyword evidence="2" id="KW-1185">Reference proteome</keyword>
<gene>
    <name evidence="1" type="ORF">CR513_19079</name>
</gene>
<dbReference type="AlphaFoldDB" id="A0A371H5J7"/>
<accession>A0A371H5J7</accession>
<comment type="caution">
    <text evidence="1">The sequence shown here is derived from an EMBL/GenBank/DDBJ whole genome shotgun (WGS) entry which is preliminary data.</text>
</comment>
<evidence type="ECO:0000313" key="1">
    <source>
        <dbReference type="EMBL" id="RDX98057.1"/>
    </source>
</evidence>
<proteinExistence type="predicted"/>
<dbReference type="Proteomes" id="UP000257109">
    <property type="component" value="Unassembled WGS sequence"/>
</dbReference>
<evidence type="ECO:0000313" key="2">
    <source>
        <dbReference type="Proteomes" id="UP000257109"/>
    </source>
</evidence>
<organism evidence="1 2">
    <name type="scientific">Mucuna pruriens</name>
    <name type="common">Velvet bean</name>
    <name type="synonym">Dolichos pruriens</name>
    <dbReference type="NCBI Taxonomy" id="157652"/>
    <lineage>
        <taxon>Eukaryota</taxon>
        <taxon>Viridiplantae</taxon>
        <taxon>Streptophyta</taxon>
        <taxon>Embryophyta</taxon>
        <taxon>Tracheophyta</taxon>
        <taxon>Spermatophyta</taxon>
        <taxon>Magnoliopsida</taxon>
        <taxon>eudicotyledons</taxon>
        <taxon>Gunneridae</taxon>
        <taxon>Pentapetalae</taxon>
        <taxon>rosids</taxon>
        <taxon>fabids</taxon>
        <taxon>Fabales</taxon>
        <taxon>Fabaceae</taxon>
        <taxon>Papilionoideae</taxon>
        <taxon>50 kb inversion clade</taxon>
        <taxon>NPAAA clade</taxon>
        <taxon>indigoferoid/millettioid clade</taxon>
        <taxon>Phaseoleae</taxon>
        <taxon>Mucuna</taxon>
    </lineage>
</organism>
<dbReference type="EMBL" id="QJKJ01003517">
    <property type="protein sequence ID" value="RDX98057.1"/>
    <property type="molecule type" value="Genomic_DNA"/>
</dbReference>
<protein>
    <submittedName>
        <fullName evidence="1">Uncharacterized protein</fullName>
    </submittedName>
</protein>
<sequence>MEFKSLSFHKCSMTLMIRIHTCNWGQGDLPGQANVQRMGKSPVKKACSNLYYEDSVMEQMEDSLTGKNGVHDLNQQVHLLVDEKVVDIDDDK</sequence>